<dbReference type="Gene3D" id="3.30.750.24">
    <property type="entry name" value="STAS domain"/>
    <property type="match status" value="1"/>
</dbReference>
<dbReference type="InterPro" id="IPR051932">
    <property type="entry name" value="Bact_StressResp_Reg"/>
</dbReference>
<evidence type="ECO:0000256" key="1">
    <source>
        <dbReference type="ARBA" id="ARBA00022553"/>
    </source>
</evidence>
<dbReference type="CDD" id="cd07041">
    <property type="entry name" value="STAS_RsbR_RsbS_like"/>
    <property type="match status" value="1"/>
</dbReference>
<gene>
    <name evidence="3" type="primary">rsbRA</name>
    <name evidence="3" type="ORF">Pan97_53180</name>
</gene>
<dbReference type="InterPro" id="IPR002645">
    <property type="entry name" value="STAS_dom"/>
</dbReference>
<reference evidence="4" key="1">
    <citation type="submission" date="2019-02" db="EMBL/GenBank/DDBJ databases">
        <title>Deep-cultivation of Planctomycetes and their phenomic and genomic characterization uncovers novel biology.</title>
        <authorList>
            <person name="Wiegand S."/>
            <person name="Jogler M."/>
            <person name="Boedeker C."/>
            <person name="Pinto D."/>
            <person name="Vollmers J."/>
            <person name="Rivas-Marin E."/>
            <person name="Kohn T."/>
            <person name="Peeters S.H."/>
            <person name="Heuer A."/>
            <person name="Rast P."/>
            <person name="Oberbeckmann S."/>
            <person name="Bunk B."/>
            <person name="Jeske O."/>
            <person name="Meyerdierks A."/>
            <person name="Storesund J.E."/>
            <person name="Kallscheuer N."/>
            <person name="Luecker S."/>
            <person name="Lage O.M."/>
            <person name="Pohl T."/>
            <person name="Merkel B.J."/>
            <person name="Hornburger P."/>
            <person name="Mueller R.-W."/>
            <person name="Bruemmer F."/>
            <person name="Labrenz M."/>
            <person name="Spormann A.M."/>
            <person name="Op den Camp H."/>
            <person name="Overmann J."/>
            <person name="Amann R."/>
            <person name="Jetten M.S.M."/>
            <person name="Mascher T."/>
            <person name="Medema M.H."/>
            <person name="Devos D.P."/>
            <person name="Kaster A.-K."/>
            <person name="Ovreas L."/>
            <person name="Rohde M."/>
            <person name="Galperin M.Y."/>
            <person name="Jogler C."/>
        </authorList>
    </citation>
    <scope>NUCLEOTIDE SEQUENCE [LARGE SCALE GENOMIC DNA]</scope>
    <source>
        <strain evidence="4">Pan97</strain>
    </source>
</reference>
<sequence length="338" mass="38214">MKDELPWIYRYAQGFVDFHASGSTTAKAIYPIAKLMNAHCDLGNLSAGELRELYHVTEEDLELIVHYGQIVMPHLDAFINEFYQWLRTQPEFDLYFNDSATLHRVQSQQKRYWEDFFSADISEVYVQKRKSVGANHARIGLPLPTYVSSMYRSLRIWTDVLYDHSLEPERYARSLKAITKLIMLDTAIVVDTFMRQTNCIIAEQHDSLMQMSTPVTEVWNNILMLPIVGIIDSKRAQDIMTAVLHKIADTHSRCLILDISGVAVVDTAVANHLIKITKATRLMGCTCTISGVSPAIAQTIVELGINVGDIRTTATLKDALRDAFNDLKLVLHEDGTPP</sequence>
<dbReference type="Gene3D" id="1.10.490.10">
    <property type="entry name" value="Globins"/>
    <property type="match status" value="1"/>
</dbReference>
<dbReference type="SUPFAM" id="SSF46458">
    <property type="entry name" value="Globin-like"/>
    <property type="match status" value="1"/>
</dbReference>
<evidence type="ECO:0000259" key="2">
    <source>
        <dbReference type="PROSITE" id="PS50801"/>
    </source>
</evidence>
<dbReference type="InterPro" id="IPR044398">
    <property type="entry name" value="Globin-sensor_dom"/>
</dbReference>
<dbReference type="CDD" id="cd01068">
    <property type="entry name" value="globin_sensor"/>
    <property type="match status" value="1"/>
</dbReference>
<dbReference type="GO" id="GO:0020037">
    <property type="term" value="F:heme binding"/>
    <property type="evidence" value="ECO:0007669"/>
    <property type="project" value="InterPro"/>
</dbReference>
<dbReference type="Proteomes" id="UP000318626">
    <property type="component" value="Chromosome"/>
</dbReference>
<dbReference type="PANTHER" id="PTHR33745:SF3">
    <property type="entry name" value="RSBT CO-ANTAGONIST PROTEIN RSBRC"/>
    <property type="match status" value="1"/>
</dbReference>
<dbReference type="InterPro" id="IPR009050">
    <property type="entry name" value="Globin-like_sf"/>
</dbReference>
<organism evidence="3 4">
    <name type="scientific">Bremerella volcania</name>
    <dbReference type="NCBI Taxonomy" id="2527984"/>
    <lineage>
        <taxon>Bacteria</taxon>
        <taxon>Pseudomonadati</taxon>
        <taxon>Planctomycetota</taxon>
        <taxon>Planctomycetia</taxon>
        <taxon>Pirellulales</taxon>
        <taxon>Pirellulaceae</taxon>
        <taxon>Bremerella</taxon>
    </lineage>
</organism>
<dbReference type="InterPro" id="IPR039379">
    <property type="entry name" value="Protoglobin_sensor_dom"/>
</dbReference>
<dbReference type="InterPro" id="IPR036513">
    <property type="entry name" value="STAS_dom_sf"/>
</dbReference>
<protein>
    <submittedName>
        <fullName evidence="3">RsbT co-antagonist protein RsbRA</fullName>
    </submittedName>
</protein>
<keyword evidence="4" id="KW-1185">Reference proteome</keyword>
<dbReference type="EMBL" id="CP036289">
    <property type="protein sequence ID" value="QDU78234.1"/>
    <property type="molecule type" value="Genomic_DNA"/>
</dbReference>
<name>A0A518CGD8_9BACT</name>
<dbReference type="KEGG" id="bvo:Pan97_53180"/>
<keyword evidence="1" id="KW-0597">Phosphoprotein</keyword>
<dbReference type="InterPro" id="IPR012292">
    <property type="entry name" value="Globin/Proto"/>
</dbReference>
<dbReference type="Pfam" id="PF01740">
    <property type="entry name" value="STAS"/>
    <property type="match status" value="1"/>
</dbReference>
<dbReference type="PANTHER" id="PTHR33745">
    <property type="entry name" value="RSBT ANTAGONIST PROTEIN RSBS-RELATED"/>
    <property type="match status" value="1"/>
</dbReference>
<dbReference type="PROSITE" id="PS50801">
    <property type="entry name" value="STAS"/>
    <property type="match status" value="1"/>
</dbReference>
<proteinExistence type="predicted"/>
<evidence type="ECO:0000313" key="3">
    <source>
        <dbReference type="EMBL" id="QDU78234.1"/>
    </source>
</evidence>
<dbReference type="SUPFAM" id="SSF52091">
    <property type="entry name" value="SpoIIaa-like"/>
    <property type="match status" value="1"/>
</dbReference>
<dbReference type="Pfam" id="PF11563">
    <property type="entry name" value="Protoglobin"/>
    <property type="match status" value="1"/>
</dbReference>
<accession>A0A518CGD8</accession>
<dbReference type="AlphaFoldDB" id="A0A518CGD8"/>
<dbReference type="GO" id="GO:0019825">
    <property type="term" value="F:oxygen binding"/>
    <property type="evidence" value="ECO:0007669"/>
    <property type="project" value="InterPro"/>
</dbReference>
<evidence type="ECO:0000313" key="4">
    <source>
        <dbReference type="Proteomes" id="UP000318626"/>
    </source>
</evidence>
<feature type="domain" description="STAS" evidence="2">
    <location>
        <begin position="212"/>
        <end position="323"/>
    </location>
</feature>